<evidence type="ECO:0000259" key="4">
    <source>
        <dbReference type="Pfam" id="PF07804"/>
    </source>
</evidence>
<feature type="domain" description="HipA-like C-terminal" evidence="4">
    <location>
        <begin position="138"/>
        <end position="371"/>
    </location>
</feature>
<keyword evidence="2" id="KW-0808">Transferase</keyword>
<evidence type="ECO:0000256" key="3">
    <source>
        <dbReference type="ARBA" id="ARBA00022777"/>
    </source>
</evidence>
<name>A0A081NHB0_9GAMM</name>
<evidence type="ECO:0000256" key="1">
    <source>
        <dbReference type="ARBA" id="ARBA00010164"/>
    </source>
</evidence>
<evidence type="ECO:0000256" key="2">
    <source>
        <dbReference type="ARBA" id="ARBA00022679"/>
    </source>
</evidence>
<comment type="similarity">
    <text evidence="1">Belongs to the HipA Ser/Thr kinase family.</text>
</comment>
<dbReference type="OrthoDB" id="9805913at2"/>
<dbReference type="InterPro" id="IPR012893">
    <property type="entry name" value="HipA-like_C"/>
</dbReference>
<evidence type="ECO:0000313" key="7">
    <source>
        <dbReference type="Proteomes" id="UP000028073"/>
    </source>
</evidence>
<evidence type="ECO:0008006" key="8">
    <source>
        <dbReference type="Google" id="ProtNLM"/>
    </source>
</evidence>
<dbReference type="InterPro" id="IPR052028">
    <property type="entry name" value="HipA_Ser/Thr_kinase"/>
</dbReference>
<dbReference type="STRING" id="1137799.GZ78_09230"/>
<accession>A0A081NHB0</accession>
<keyword evidence="7" id="KW-1185">Reference proteome</keyword>
<dbReference type="AlphaFoldDB" id="A0A081NHB0"/>
<dbReference type="NCBIfam" id="TIGR03071">
    <property type="entry name" value="couple_hipA"/>
    <property type="match status" value="1"/>
</dbReference>
<feature type="domain" description="HipA N-terminal subdomain 1" evidence="5">
    <location>
        <begin position="5"/>
        <end position="97"/>
    </location>
</feature>
<dbReference type="PANTHER" id="PTHR37419:SF1">
    <property type="entry name" value="SERINE_THREONINE-PROTEIN KINASE TOXIN HIPA"/>
    <property type="match status" value="1"/>
</dbReference>
<comment type="caution">
    <text evidence="6">The sequence shown here is derived from an EMBL/GenBank/DDBJ whole genome shotgun (WGS) entry which is preliminary data.</text>
</comment>
<dbReference type="Pfam" id="PF07804">
    <property type="entry name" value="HipA_C"/>
    <property type="match status" value="1"/>
</dbReference>
<dbReference type="Gene3D" id="1.10.1070.20">
    <property type="match status" value="1"/>
</dbReference>
<dbReference type="EMBL" id="JOKH01000002">
    <property type="protein sequence ID" value="KEQ17833.1"/>
    <property type="molecule type" value="Genomic_DNA"/>
</dbReference>
<dbReference type="InterPro" id="IPR017508">
    <property type="entry name" value="HipA_N1"/>
</dbReference>
<protein>
    <recommendedName>
        <fullName evidence="8">Phosphatidylinositol kinase</fullName>
    </recommendedName>
</protein>
<dbReference type="GO" id="GO:0004674">
    <property type="term" value="F:protein serine/threonine kinase activity"/>
    <property type="evidence" value="ECO:0007669"/>
    <property type="project" value="TreeGrafter"/>
</dbReference>
<sequence length="404" mass="45014">MADIDVYTVQAFTGRLTRSGSKHVFTYNQGANEALSLTMPMRIESYNYGDLHPVFQMNLPEGHLRETIERYTAKQYGSDDLSMLAILGQNHIGRLGYTLSGQPMPEHSDAALDLQSLLESDDAQLFDHLLSRFALRSAVAGVQPKVLVDAAESKDAFDRMTFPSHSYIVKSWGNEFPELACNEYICLTLCQKAGLNVAPFYISDNGRLLITRRFDLTPDGTPLGFEDFCVLQGRTTREKYDASVESCVRTIKQFVSPELQGRALADFFKLLLVNVLVRNGDAHLKNIGVLYDHLEGHQSGVIPAVNRSLAPVFDVVSTTPYIPNDTMALTLGGSKRWPKWKMLQKFARMQCGLSTKDINRIVEEVEQAAQATLPLVTELSDKHAGFRDIGDKLSELLMQTLNSA</sequence>
<dbReference type="Proteomes" id="UP000028073">
    <property type="component" value="Unassembled WGS sequence"/>
</dbReference>
<dbReference type="eggNOG" id="COG3550">
    <property type="taxonomic scope" value="Bacteria"/>
</dbReference>
<reference evidence="6 7" key="1">
    <citation type="submission" date="2014-06" db="EMBL/GenBank/DDBJ databases">
        <title>Whole Genome Sequences of Three Symbiotic Endozoicomonas Bacteria.</title>
        <authorList>
            <person name="Neave M.J."/>
            <person name="Apprill A."/>
            <person name="Voolstra C.R."/>
        </authorList>
    </citation>
    <scope>NUCLEOTIDE SEQUENCE [LARGE SCALE GENOMIC DNA]</scope>
    <source>
        <strain evidence="6 7">DSM 25634</strain>
    </source>
</reference>
<gene>
    <name evidence="6" type="ORF">GZ78_09230</name>
</gene>
<evidence type="ECO:0000259" key="5">
    <source>
        <dbReference type="Pfam" id="PF13657"/>
    </source>
</evidence>
<proteinExistence type="inferred from homology"/>
<dbReference type="PANTHER" id="PTHR37419">
    <property type="entry name" value="SERINE/THREONINE-PROTEIN KINASE TOXIN HIPA"/>
    <property type="match status" value="1"/>
</dbReference>
<dbReference type="GO" id="GO:0005829">
    <property type="term" value="C:cytosol"/>
    <property type="evidence" value="ECO:0007669"/>
    <property type="project" value="TreeGrafter"/>
</dbReference>
<dbReference type="RefSeq" id="WP_034834734.1">
    <property type="nucleotide sequence ID" value="NZ_JOKH01000002.1"/>
</dbReference>
<keyword evidence="3" id="KW-0418">Kinase</keyword>
<evidence type="ECO:0000313" key="6">
    <source>
        <dbReference type="EMBL" id="KEQ17833.1"/>
    </source>
</evidence>
<organism evidence="6 7">
    <name type="scientific">Endozoicomonas numazuensis</name>
    <dbReference type="NCBI Taxonomy" id="1137799"/>
    <lineage>
        <taxon>Bacteria</taxon>
        <taxon>Pseudomonadati</taxon>
        <taxon>Pseudomonadota</taxon>
        <taxon>Gammaproteobacteria</taxon>
        <taxon>Oceanospirillales</taxon>
        <taxon>Endozoicomonadaceae</taxon>
        <taxon>Endozoicomonas</taxon>
    </lineage>
</organism>
<dbReference type="Pfam" id="PF13657">
    <property type="entry name" value="Couple_hipA"/>
    <property type="match status" value="1"/>
</dbReference>